<evidence type="ECO:0000313" key="2">
    <source>
        <dbReference type="Proteomes" id="UP000077069"/>
    </source>
</evidence>
<sequence length="178" mass="20883">MASHRVDDFHSWRQYDTSGSIGPQYQLAVNASNATSWISYAGDPSLWTLRIDDQAIIPIRLLDNEERHCQDWIQKRYPEMNQIRLNGSYFNKTWLSSPAINRVPTDELFHFSHCILAVKRYIKAKDTGKHVCGRDIDKKHVQHCLDALDWWAFPEGRSGEDIPNSNRTFWWRTKVCFD</sequence>
<organism evidence="1 2">
    <name type="scientific">Paraphaeosphaeria sporulosa</name>
    <dbReference type="NCBI Taxonomy" id="1460663"/>
    <lineage>
        <taxon>Eukaryota</taxon>
        <taxon>Fungi</taxon>
        <taxon>Dikarya</taxon>
        <taxon>Ascomycota</taxon>
        <taxon>Pezizomycotina</taxon>
        <taxon>Dothideomycetes</taxon>
        <taxon>Pleosporomycetidae</taxon>
        <taxon>Pleosporales</taxon>
        <taxon>Massarineae</taxon>
        <taxon>Didymosphaeriaceae</taxon>
        <taxon>Paraphaeosphaeria</taxon>
    </lineage>
</organism>
<dbReference type="Proteomes" id="UP000077069">
    <property type="component" value="Unassembled WGS sequence"/>
</dbReference>
<dbReference type="RefSeq" id="XP_018033750.1">
    <property type="nucleotide sequence ID" value="XM_018174637.1"/>
</dbReference>
<reference evidence="1 2" key="1">
    <citation type="submission" date="2016-05" db="EMBL/GenBank/DDBJ databases">
        <title>Comparative analysis of secretome profiles of manganese(II)-oxidizing ascomycete fungi.</title>
        <authorList>
            <consortium name="DOE Joint Genome Institute"/>
            <person name="Zeiner C.A."/>
            <person name="Purvine S.O."/>
            <person name="Zink E.M."/>
            <person name="Wu S."/>
            <person name="Pasa-Tolic L."/>
            <person name="Chaput D.L."/>
            <person name="Haridas S."/>
            <person name="Grigoriev I.V."/>
            <person name="Santelli C.M."/>
            <person name="Hansel C.M."/>
        </authorList>
    </citation>
    <scope>NUCLEOTIDE SEQUENCE [LARGE SCALE GENOMIC DNA]</scope>
    <source>
        <strain evidence="1 2">AP3s5-JAC2a</strain>
    </source>
</reference>
<dbReference type="AlphaFoldDB" id="A0A177C766"/>
<evidence type="ECO:0000313" key="1">
    <source>
        <dbReference type="EMBL" id="OAG03385.1"/>
    </source>
</evidence>
<keyword evidence="2" id="KW-1185">Reference proteome</keyword>
<dbReference type="GeneID" id="28758123"/>
<dbReference type="OrthoDB" id="5008097at2759"/>
<gene>
    <name evidence="1" type="ORF">CC84DRAFT_1095848</name>
</gene>
<dbReference type="InParanoid" id="A0A177C766"/>
<dbReference type="EMBL" id="KV441554">
    <property type="protein sequence ID" value="OAG03385.1"/>
    <property type="molecule type" value="Genomic_DNA"/>
</dbReference>
<proteinExistence type="predicted"/>
<protein>
    <submittedName>
        <fullName evidence="1">Uncharacterized protein</fullName>
    </submittedName>
</protein>
<name>A0A177C766_9PLEO</name>
<accession>A0A177C766</accession>